<accession>A0A8C8SUV8</accession>
<evidence type="ECO:0000313" key="8">
    <source>
        <dbReference type="Ensembl" id="ENSPCEP00000024083.1"/>
    </source>
</evidence>
<dbReference type="PANTHER" id="PTHR45740:SF2">
    <property type="entry name" value="POLY [ADP-RIBOSE] POLYMERASE"/>
    <property type="match status" value="1"/>
</dbReference>
<dbReference type="InterPro" id="IPR051712">
    <property type="entry name" value="ARTD-AVP"/>
</dbReference>
<dbReference type="AlphaFoldDB" id="A0A8C8SUV8"/>
<dbReference type="PANTHER" id="PTHR45740">
    <property type="entry name" value="POLY [ADP-RIBOSE] POLYMERASE"/>
    <property type="match status" value="1"/>
</dbReference>
<organism evidence="8 9">
    <name type="scientific">Pelusios castaneus</name>
    <name type="common">West African mud turtle</name>
    <dbReference type="NCBI Taxonomy" id="367368"/>
    <lineage>
        <taxon>Eukaryota</taxon>
        <taxon>Metazoa</taxon>
        <taxon>Chordata</taxon>
        <taxon>Craniata</taxon>
        <taxon>Vertebrata</taxon>
        <taxon>Euteleostomi</taxon>
        <taxon>Archelosauria</taxon>
        <taxon>Testudinata</taxon>
        <taxon>Testudines</taxon>
        <taxon>Pleurodira</taxon>
        <taxon>Pelomedusidae</taxon>
        <taxon>Pelusios</taxon>
    </lineage>
</organism>
<dbReference type="GO" id="GO:1990404">
    <property type="term" value="F:NAD+-protein mono-ADP-ribosyltransferase activity"/>
    <property type="evidence" value="ECO:0007669"/>
    <property type="project" value="TreeGrafter"/>
</dbReference>
<feature type="compositionally biased region" description="Pro residues" evidence="5">
    <location>
        <begin position="1"/>
        <end position="10"/>
    </location>
</feature>
<name>A0A8C8SUV8_9SAUR</name>
<reference evidence="8" key="2">
    <citation type="submission" date="2025-09" db="UniProtKB">
        <authorList>
            <consortium name="Ensembl"/>
        </authorList>
    </citation>
    <scope>IDENTIFICATION</scope>
</reference>
<sequence>MVPSPPPGPIPKDRAELSCPPPTATGSETSAVRLARAQHSRRMVPTHQRRVCYHQRSKTWQLGLRNFNPFCWPLRAQQPRLRHRELGSSAPAPAAPAPAPPAPAPVAPASEMIELALWEPEIAPGPALGEELGVEELTLDDVLEIMAQLEYHTHAEEGVDICSDFLLARCFSGASCPQHHTQLPYHWQLWYSANLPPHWLSVGPEAHETLERIYSDPERTHVRASYQGVAFDIDLMDMNVWNSPHFTRVRRLSTSAAPGTPFRTTQTYYWKSLAGWQKYGEPFVQRIEAGLQAGQEQVLCSTAEHKYQLHLGVGYQRNVATGTVRPLRARPAFRAPALLLPELRTLSESLGLDLAPPPAPEPPPYPETWLPMAPEQDWLTAPMALGDHRFRVVYSLFHKSLPETQYRIVDVSRVQNRFLWDKYMR</sequence>
<dbReference type="InterPro" id="IPR000571">
    <property type="entry name" value="Znf_CCCH"/>
</dbReference>
<dbReference type="InterPro" id="IPR004170">
    <property type="entry name" value="WWE_dom"/>
</dbReference>
<evidence type="ECO:0000313" key="9">
    <source>
        <dbReference type="Proteomes" id="UP000694393"/>
    </source>
</evidence>
<dbReference type="SUPFAM" id="SSF117839">
    <property type="entry name" value="WWE domain"/>
    <property type="match status" value="1"/>
</dbReference>
<evidence type="ECO:0000259" key="7">
    <source>
        <dbReference type="PROSITE" id="PS50918"/>
    </source>
</evidence>
<evidence type="ECO:0000256" key="4">
    <source>
        <dbReference type="PROSITE-ProRule" id="PRU00723"/>
    </source>
</evidence>
<evidence type="ECO:0000256" key="1">
    <source>
        <dbReference type="ARBA" id="ARBA00004123"/>
    </source>
</evidence>
<comment type="similarity">
    <text evidence="3">Belongs to the ARTD/PARP family.</text>
</comment>
<proteinExistence type="inferred from homology"/>
<dbReference type="Gene3D" id="3.90.228.10">
    <property type="match status" value="1"/>
</dbReference>
<dbReference type="Proteomes" id="UP000694393">
    <property type="component" value="Unplaced"/>
</dbReference>
<keyword evidence="9" id="KW-1185">Reference proteome</keyword>
<evidence type="ECO:0000259" key="6">
    <source>
        <dbReference type="PROSITE" id="PS50103"/>
    </source>
</evidence>
<evidence type="ECO:0000256" key="2">
    <source>
        <dbReference type="ARBA" id="ARBA00023242"/>
    </source>
</evidence>
<dbReference type="GO" id="GO:0003950">
    <property type="term" value="F:NAD+ poly-ADP-ribosyltransferase activity"/>
    <property type="evidence" value="ECO:0007669"/>
    <property type="project" value="TreeGrafter"/>
</dbReference>
<keyword evidence="4" id="KW-0863">Zinc-finger</keyword>
<dbReference type="PROSITE" id="PS50918">
    <property type="entry name" value="WWE"/>
    <property type="match status" value="1"/>
</dbReference>
<evidence type="ECO:0000256" key="5">
    <source>
        <dbReference type="SAM" id="MobiDB-lite"/>
    </source>
</evidence>
<evidence type="ECO:0000256" key="3">
    <source>
        <dbReference type="ARBA" id="ARBA00024347"/>
    </source>
</evidence>
<feature type="domain" description="WWE" evidence="7">
    <location>
        <begin position="253"/>
        <end position="329"/>
    </location>
</feature>
<keyword evidence="2" id="KW-0539">Nucleus</keyword>
<dbReference type="Gene3D" id="3.30.720.50">
    <property type="match status" value="1"/>
</dbReference>
<dbReference type="Pfam" id="PF02825">
    <property type="entry name" value="WWE"/>
    <property type="match status" value="1"/>
</dbReference>
<feature type="zinc finger region" description="C3H1-type" evidence="4">
    <location>
        <begin position="156"/>
        <end position="183"/>
    </location>
</feature>
<keyword evidence="4" id="KW-0862">Zinc</keyword>
<dbReference type="InterPro" id="IPR037197">
    <property type="entry name" value="WWE_dom_sf"/>
</dbReference>
<keyword evidence="4" id="KW-0479">Metal-binding</keyword>
<dbReference type="GO" id="GO:0008270">
    <property type="term" value="F:zinc ion binding"/>
    <property type="evidence" value="ECO:0007669"/>
    <property type="project" value="UniProtKB-KW"/>
</dbReference>
<dbReference type="PROSITE" id="PS50103">
    <property type="entry name" value="ZF_C3H1"/>
    <property type="match status" value="1"/>
</dbReference>
<reference evidence="8" key="1">
    <citation type="submission" date="2025-08" db="UniProtKB">
        <authorList>
            <consortium name="Ensembl"/>
        </authorList>
    </citation>
    <scope>IDENTIFICATION</scope>
</reference>
<feature type="compositionally biased region" description="Pro residues" evidence="5">
    <location>
        <begin position="93"/>
        <end position="106"/>
    </location>
</feature>
<comment type="subcellular location">
    <subcellularLocation>
        <location evidence="1">Nucleus</location>
    </subcellularLocation>
</comment>
<protein>
    <submittedName>
        <fullName evidence="8">Uncharacterized protein</fullName>
    </submittedName>
</protein>
<feature type="region of interest" description="Disordered" evidence="5">
    <location>
        <begin position="1"/>
        <end position="29"/>
    </location>
</feature>
<feature type="region of interest" description="Disordered" evidence="5">
    <location>
        <begin position="82"/>
        <end position="106"/>
    </location>
</feature>
<feature type="domain" description="C3H1-type" evidence="6">
    <location>
        <begin position="156"/>
        <end position="183"/>
    </location>
</feature>
<dbReference type="Ensembl" id="ENSPCET00000024885.1">
    <property type="protein sequence ID" value="ENSPCEP00000024083.1"/>
    <property type="gene ID" value="ENSPCEG00000018217.1"/>
</dbReference>
<dbReference type="GO" id="GO:0005634">
    <property type="term" value="C:nucleus"/>
    <property type="evidence" value="ECO:0007669"/>
    <property type="project" value="UniProtKB-SubCell"/>
</dbReference>